<feature type="region of interest" description="Disordered" evidence="1">
    <location>
        <begin position="366"/>
        <end position="386"/>
    </location>
</feature>
<evidence type="ECO:0008006" key="4">
    <source>
        <dbReference type="Google" id="ProtNLM"/>
    </source>
</evidence>
<dbReference type="PANTHER" id="PTHR31008">
    <property type="entry name" value="COP1-INTERACTING PROTEIN-RELATED"/>
    <property type="match status" value="1"/>
</dbReference>
<keyword evidence="3" id="KW-1185">Reference proteome</keyword>
<feature type="compositionally biased region" description="Low complexity" evidence="1">
    <location>
        <begin position="811"/>
        <end position="825"/>
    </location>
</feature>
<feature type="region of interest" description="Disordered" evidence="1">
    <location>
        <begin position="424"/>
        <end position="448"/>
    </location>
</feature>
<evidence type="ECO:0000313" key="3">
    <source>
        <dbReference type="Proteomes" id="UP001152484"/>
    </source>
</evidence>
<gene>
    <name evidence="2" type="ORF">CEURO_LOCUS18467</name>
</gene>
<dbReference type="AlphaFoldDB" id="A0A9P0ZSV2"/>
<protein>
    <recommendedName>
        <fullName evidence="4">COP1-interacting protein 7</fullName>
    </recommendedName>
</protein>
<feature type="compositionally biased region" description="Polar residues" evidence="1">
    <location>
        <begin position="800"/>
        <end position="810"/>
    </location>
</feature>
<organism evidence="2 3">
    <name type="scientific">Cuscuta europaea</name>
    <name type="common">European dodder</name>
    <dbReference type="NCBI Taxonomy" id="41803"/>
    <lineage>
        <taxon>Eukaryota</taxon>
        <taxon>Viridiplantae</taxon>
        <taxon>Streptophyta</taxon>
        <taxon>Embryophyta</taxon>
        <taxon>Tracheophyta</taxon>
        <taxon>Spermatophyta</taxon>
        <taxon>Magnoliopsida</taxon>
        <taxon>eudicotyledons</taxon>
        <taxon>Gunneridae</taxon>
        <taxon>Pentapetalae</taxon>
        <taxon>asterids</taxon>
        <taxon>lamiids</taxon>
        <taxon>Solanales</taxon>
        <taxon>Convolvulaceae</taxon>
        <taxon>Cuscuteae</taxon>
        <taxon>Cuscuta</taxon>
        <taxon>Cuscuta subgen. Cuscuta</taxon>
    </lineage>
</organism>
<evidence type="ECO:0000313" key="2">
    <source>
        <dbReference type="EMBL" id="CAH9109348.1"/>
    </source>
</evidence>
<proteinExistence type="predicted"/>
<accession>A0A9P0ZSV2</accession>
<dbReference type="PANTHER" id="PTHR31008:SF2">
    <property type="entry name" value="COP1-INTERACTING PROTEIN-LIKE PROTEIN"/>
    <property type="match status" value="1"/>
</dbReference>
<reference evidence="2" key="1">
    <citation type="submission" date="2022-07" db="EMBL/GenBank/DDBJ databases">
        <authorList>
            <person name="Macas J."/>
            <person name="Novak P."/>
            <person name="Neumann P."/>
        </authorList>
    </citation>
    <scope>NUCLEOTIDE SEQUENCE</scope>
</reference>
<dbReference type="EMBL" id="CAMAPE010000052">
    <property type="protein sequence ID" value="CAH9109348.1"/>
    <property type="molecule type" value="Genomic_DNA"/>
</dbReference>
<sequence>MKASTQLDSVLFRLTPTRTRCDLIIIANGKKEKIASGLLNPFLAHMKSAQEKIAKGGYSIILEPPQSQSIISWFTKGTVERFVRFVNTPDILERVYIIESEIIQIEETIAIQGKNDIQHCLVEDQQTKAFRDCAGSKSTVVSNGNKAVVLYQPEEHLPQASGSFSQDGNSRVQILKILQTRKSVLEKEQCMAFERAAAAGFHFDDMPFLLSFGKCFGASRLRDACFRFMELWKKKHGFGQHLETREAEVVAGQTDLFDKKASYSNEKLSTECIAGQRHPMDAHLPKGQHENPQGQLPTWSMYSQSSAPPPLQPYYVQRLPYYHTYLQNNPLYPPYGVEDAQVGVMQRNGPKIPLTDTKCSNNEVKIEASRSTKSKVSNPNSYDEREVHKPEIDGGYWLAFQNILFRESSEDNYTEKGCMSAKGKGIQIQKDPTGDDHTTLGGKGADDLQDSRENVIHRVSIDMPCCIPSGSSDGVLLSIRECGNILGHDDQIDLQYAETNGGKVYAETVSHDSMLAGWEHFSGSRNSINTLTEKRLQSVTNKLDKTSTQYMADESFIAPGRSMLFSGAVPEITTHCDCELPTTTGNTESISNGVRSHINYKPSNLDLIYKCVPEENPRRYNPTLVYEMQSHVKDNVSQEKGKKKASSIVKEVNTKIDKDQIGKADLDNKKTIGPIRGGKLSMTSPLHYARVHAERLRPFKEDFQKMKIEKEEEDIKCLEALKLERHKRIAARGSYSSAHLLVPLSQRRKQPINPLLSPIRGSKFNDLEPGSSSPLQRSKIRNPLVSTISPEDSKSHKFSDGQSKNNRLTKSASSWSDSNKESSNSVTPNSKASTTRVRKLSEPKTVNWPVASVKAQSSETVIRLRKSKEPENTKISEIMDLDTTQAATLPELKIRSPKGLSDNMNVSGPPVNPANVKSLASGEKAPCDSAGDESIVEKTVVMLECESSSLPVSHASGEECRVLSQKCYSHGHLGEKFSVVFEHAVPTDAPPSPFVGFVSDPIPGLDQGQLNSCEVGAKCAHETPKVAKVDPGGKPYEAPYAHMASLAISDLALAKPIKSLVESARTDGEYTIQEDSAKAQVKEPPRGLWRLWKFGKKKHCPTACDKNLETDQKSVYQLKHQDGRAANTTSSSEVYTLKNLMSQDETSAVDNAVQKSRHFSLLTYFWSRTSEKKLRS</sequence>
<evidence type="ECO:0000256" key="1">
    <source>
        <dbReference type="SAM" id="MobiDB-lite"/>
    </source>
</evidence>
<feature type="compositionally biased region" description="Basic and acidic residues" evidence="1">
    <location>
        <begin position="432"/>
        <end position="448"/>
    </location>
</feature>
<feature type="compositionally biased region" description="Polar residues" evidence="1">
    <location>
        <begin position="371"/>
        <end position="381"/>
    </location>
</feature>
<dbReference type="Proteomes" id="UP001152484">
    <property type="component" value="Unassembled WGS sequence"/>
</dbReference>
<dbReference type="OrthoDB" id="1928292at2759"/>
<comment type="caution">
    <text evidence="2">The sequence shown here is derived from an EMBL/GenBank/DDBJ whole genome shotgun (WGS) entry which is preliminary data.</text>
</comment>
<feature type="region of interest" description="Disordered" evidence="1">
    <location>
        <begin position="752"/>
        <end position="842"/>
    </location>
</feature>
<name>A0A9P0ZSV2_CUSEU</name>
<feature type="compositionally biased region" description="Polar residues" evidence="1">
    <location>
        <begin position="826"/>
        <end position="835"/>
    </location>
</feature>